<dbReference type="Gene3D" id="3.40.1440.10">
    <property type="entry name" value="GIY-YIG endonuclease"/>
    <property type="match status" value="1"/>
</dbReference>
<dbReference type="InterPro" id="IPR050190">
    <property type="entry name" value="UPF0213_domain"/>
</dbReference>
<evidence type="ECO:0000256" key="1">
    <source>
        <dbReference type="ARBA" id="ARBA00007435"/>
    </source>
</evidence>
<dbReference type="InterPro" id="IPR035901">
    <property type="entry name" value="GIY-YIG_endonuc_sf"/>
</dbReference>
<comment type="similarity">
    <text evidence="1">Belongs to the UPF0213 family.</text>
</comment>
<dbReference type="SMART" id="SM00465">
    <property type="entry name" value="GIYc"/>
    <property type="match status" value="1"/>
</dbReference>
<name>A0A842IR98_9FLAO</name>
<dbReference type="PROSITE" id="PS50164">
    <property type="entry name" value="GIY_YIG"/>
    <property type="match status" value="1"/>
</dbReference>
<proteinExistence type="inferred from homology"/>
<dbReference type="Proteomes" id="UP000533900">
    <property type="component" value="Unassembled WGS sequence"/>
</dbReference>
<dbReference type="InterPro" id="IPR000305">
    <property type="entry name" value="GIY-YIG_endonuc"/>
</dbReference>
<evidence type="ECO:0000259" key="2">
    <source>
        <dbReference type="PROSITE" id="PS50164"/>
    </source>
</evidence>
<dbReference type="Pfam" id="PF01541">
    <property type="entry name" value="GIY-YIG"/>
    <property type="match status" value="1"/>
</dbReference>
<reference evidence="3" key="1">
    <citation type="submission" date="2020-08" db="EMBL/GenBank/DDBJ databases">
        <title>Winogradskyella ouciana sp. nov., isolated from the hadal seawater of the Mariana Trench.</title>
        <authorList>
            <person name="He X."/>
        </authorList>
    </citation>
    <scope>NUCLEOTIDE SEQUENCE [LARGE SCALE GENOMIC DNA]</scope>
    <source>
        <strain evidence="3">KCTC 52348</strain>
    </source>
</reference>
<dbReference type="SUPFAM" id="SSF82771">
    <property type="entry name" value="GIY-YIG endonuclease"/>
    <property type="match status" value="1"/>
</dbReference>
<feature type="domain" description="GIY-YIG" evidence="2">
    <location>
        <begin position="6"/>
        <end position="82"/>
    </location>
</feature>
<protein>
    <submittedName>
        <fullName evidence="3">GIY-YIG nuclease family protein</fullName>
    </submittedName>
</protein>
<dbReference type="EMBL" id="JACLCP010000002">
    <property type="protein sequence ID" value="MBC2845245.1"/>
    <property type="molecule type" value="Genomic_DNA"/>
</dbReference>
<dbReference type="PANTHER" id="PTHR34477:SF5">
    <property type="entry name" value="BSL5627 PROTEIN"/>
    <property type="match status" value="1"/>
</dbReference>
<keyword evidence="4" id="KW-1185">Reference proteome</keyword>
<evidence type="ECO:0000313" key="4">
    <source>
        <dbReference type="Proteomes" id="UP000533900"/>
    </source>
</evidence>
<dbReference type="PANTHER" id="PTHR34477">
    <property type="entry name" value="UPF0213 PROTEIN YHBQ"/>
    <property type="match status" value="1"/>
</dbReference>
<accession>A0A842IR98</accession>
<sequence>MKGNDYQYYVYILSNIKNGTLYIGVTNDLERRMFEHKSKLLKGFTSRYGLNKLMYFESYQYVNDAIKREKQLKNWNRQWKIDLIETENRDWIDLSIDWNY</sequence>
<evidence type="ECO:0000313" key="3">
    <source>
        <dbReference type="EMBL" id="MBC2845245.1"/>
    </source>
</evidence>
<comment type="caution">
    <text evidence="3">The sequence shown here is derived from an EMBL/GenBank/DDBJ whole genome shotgun (WGS) entry which is preliminary data.</text>
</comment>
<gene>
    <name evidence="3" type="ORF">H7F21_09080</name>
</gene>
<dbReference type="CDD" id="cd10448">
    <property type="entry name" value="GIY-YIG_unchar_3"/>
    <property type="match status" value="1"/>
</dbReference>
<organism evidence="3 4">
    <name type="scientific">Winogradskyella flava</name>
    <dbReference type="NCBI Taxonomy" id="1884876"/>
    <lineage>
        <taxon>Bacteria</taxon>
        <taxon>Pseudomonadati</taxon>
        <taxon>Bacteroidota</taxon>
        <taxon>Flavobacteriia</taxon>
        <taxon>Flavobacteriales</taxon>
        <taxon>Flavobacteriaceae</taxon>
        <taxon>Winogradskyella</taxon>
    </lineage>
</organism>
<dbReference type="RefSeq" id="WP_185788955.1">
    <property type="nucleotide sequence ID" value="NZ_JACLCP010000002.1"/>
</dbReference>
<dbReference type="AlphaFoldDB" id="A0A842IR98"/>